<feature type="region of interest" description="Disordered" evidence="7">
    <location>
        <begin position="42"/>
        <end position="69"/>
    </location>
</feature>
<dbReference type="EMBL" id="JBBPBK010000015">
    <property type="protein sequence ID" value="KAK9268367.1"/>
    <property type="molecule type" value="Genomic_DNA"/>
</dbReference>
<protein>
    <recommendedName>
        <fullName evidence="8">SURP motif domain-containing protein</fullName>
    </recommendedName>
</protein>
<sequence>MDLEVVGRHALLFDDDATAAFVNSSDALVDWNSLLIDRYDVRHLLPSPPPPRKRRRHSSPPLASSGDPLQLELDHERYLDLPSPSDEQDNGEECVDAGAYHSVAFSYGYPDDSANQKKDDAGFHPPFPVPESLLQSLPPTEKIHQIIARTAMFVSNHGGQSEIVLRVKQGDNPAFGFLMPDHHLHTYFRFLVDHPELLKSDSDGKYQEEDKKADTEDNQKGGVGGSGALSLLGSVYGSGEDEDGATEDAPKSIEIDSGGTFDALNATIANGLEQAEFSVNVAGKDDMLPKHPVPYSKEKAASKKIRSMGTVKAGTMSSLKKESDASSPLDASAVKSQASALPSAPKVETLILEPPSDLKRLVDKIVEFILKNGKEFEAVLVEQDSKHGRFPFLLPTNKYHPYYLKVLQKAQESKLTGKSFNSEKD</sequence>
<evidence type="ECO:0000256" key="2">
    <source>
        <dbReference type="ARBA" id="ARBA00022737"/>
    </source>
</evidence>
<evidence type="ECO:0000256" key="5">
    <source>
        <dbReference type="ARBA" id="ARBA00023163"/>
    </source>
</evidence>
<feature type="domain" description="SURP motif" evidence="8">
    <location>
        <begin position="361"/>
        <end position="403"/>
    </location>
</feature>
<comment type="caution">
    <text evidence="9">The sequence shown here is derived from an EMBL/GenBank/DDBJ whole genome shotgun (WGS) entry which is preliminary data.</text>
</comment>
<dbReference type="Pfam" id="PF09750">
    <property type="entry name" value="DRY_EERY"/>
    <property type="match status" value="1"/>
</dbReference>
<accession>A0AAP0N881</accession>
<dbReference type="PANTHER" id="PTHR13161:SF15">
    <property type="entry name" value="SPLICING FACTOR, SUPPRESSOR OF WHITE-APRICOT HOMOLOG"/>
    <property type="match status" value="1"/>
</dbReference>
<evidence type="ECO:0000259" key="8">
    <source>
        <dbReference type="PROSITE" id="PS50128"/>
    </source>
</evidence>
<keyword evidence="1" id="KW-0507">mRNA processing</keyword>
<feature type="region of interest" description="Disordered" evidence="7">
    <location>
        <begin position="201"/>
        <end position="254"/>
    </location>
</feature>
<dbReference type="Gene3D" id="1.10.10.790">
    <property type="entry name" value="Surp module"/>
    <property type="match status" value="2"/>
</dbReference>
<dbReference type="InterPro" id="IPR000061">
    <property type="entry name" value="Surp"/>
</dbReference>
<dbReference type="AlphaFoldDB" id="A0AAP0N881"/>
<keyword evidence="4" id="KW-0805">Transcription regulation</keyword>
<dbReference type="Proteomes" id="UP001415857">
    <property type="component" value="Unassembled WGS sequence"/>
</dbReference>
<dbReference type="GO" id="GO:0000395">
    <property type="term" value="P:mRNA 5'-splice site recognition"/>
    <property type="evidence" value="ECO:0007669"/>
    <property type="project" value="TreeGrafter"/>
</dbReference>
<dbReference type="SMART" id="SM00648">
    <property type="entry name" value="SWAP"/>
    <property type="match status" value="2"/>
</dbReference>
<dbReference type="InterPro" id="IPR019147">
    <property type="entry name" value="SWAP_N_domain"/>
</dbReference>
<dbReference type="SUPFAM" id="SSF109905">
    <property type="entry name" value="Surp module (SWAP domain)"/>
    <property type="match status" value="2"/>
</dbReference>
<feature type="compositionally biased region" description="Low complexity" evidence="7">
    <location>
        <begin position="228"/>
        <end position="238"/>
    </location>
</feature>
<keyword evidence="6" id="KW-0508">mRNA splicing</keyword>
<feature type="compositionally biased region" description="Basic and acidic residues" evidence="7">
    <location>
        <begin position="201"/>
        <end position="219"/>
    </location>
</feature>
<keyword evidence="2" id="KW-0677">Repeat</keyword>
<feature type="domain" description="SURP motif" evidence="8">
    <location>
        <begin position="146"/>
        <end position="188"/>
    </location>
</feature>
<reference evidence="9 10" key="1">
    <citation type="journal article" date="2024" name="Plant J.">
        <title>Genome sequences and population genomics reveal climatic adaptation and genomic divergence between two closely related sweetgum species.</title>
        <authorList>
            <person name="Xu W.Q."/>
            <person name="Ren C.Q."/>
            <person name="Zhang X.Y."/>
            <person name="Comes H.P."/>
            <person name="Liu X.H."/>
            <person name="Li Y.G."/>
            <person name="Kettle C.J."/>
            <person name="Jalonen R."/>
            <person name="Gaisberger H."/>
            <person name="Ma Y.Z."/>
            <person name="Qiu Y.X."/>
        </authorList>
    </citation>
    <scope>NUCLEOTIDE SEQUENCE [LARGE SCALE GENOMIC DNA]</scope>
    <source>
        <strain evidence="9">Hangzhou</strain>
    </source>
</reference>
<evidence type="ECO:0000256" key="1">
    <source>
        <dbReference type="ARBA" id="ARBA00022664"/>
    </source>
</evidence>
<evidence type="ECO:0000313" key="9">
    <source>
        <dbReference type="EMBL" id="KAK9268367.1"/>
    </source>
</evidence>
<organism evidence="9 10">
    <name type="scientific">Liquidambar formosana</name>
    <name type="common">Formosan gum</name>
    <dbReference type="NCBI Taxonomy" id="63359"/>
    <lineage>
        <taxon>Eukaryota</taxon>
        <taxon>Viridiplantae</taxon>
        <taxon>Streptophyta</taxon>
        <taxon>Embryophyta</taxon>
        <taxon>Tracheophyta</taxon>
        <taxon>Spermatophyta</taxon>
        <taxon>Magnoliopsida</taxon>
        <taxon>eudicotyledons</taxon>
        <taxon>Gunneridae</taxon>
        <taxon>Pentapetalae</taxon>
        <taxon>Saxifragales</taxon>
        <taxon>Altingiaceae</taxon>
        <taxon>Liquidambar</taxon>
    </lineage>
</organism>
<keyword evidence="3" id="KW-0694">RNA-binding</keyword>
<evidence type="ECO:0000256" key="7">
    <source>
        <dbReference type="SAM" id="MobiDB-lite"/>
    </source>
</evidence>
<dbReference type="InterPro" id="IPR040397">
    <property type="entry name" value="SWAP"/>
</dbReference>
<evidence type="ECO:0000313" key="10">
    <source>
        <dbReference type="Proteomes" id="UP001415857"/>
    </source>
</evidence>
<dbReference type="GO" id="GO:0003723">
    <property type="term" value="F:RNA binding"/>
    <property type="evidence" value="ECO:0007669"/>
    <property type="project" value="UniProtKB-KW"/>
</dbReference>
<dbReference type="FunFam" id="1.10.10.790:FF:000011">
    <property type="entry name" value="Splicing factor, suppressor of white-apricot"/>
    <property type="match status" value="1"/>
</dbReference>
<dbReference type="SMART" id="SM01141">
    <property type="entry name" value="DRY_EERY"/>
    <property type="match status" value="1"/>
</dbReference>
<evidence type="ECO:0000256" key="4">
    <source>
        <dbReference type="ARBA" id="ARBA00023015"/>
    </source>
</evidence>
<name>A0AAP0N881_LIQFO</name>
<dbReference type="PROSITE" id="PS50128">
    <property type="entry name" value="SURP"/>
    <property type="match status" value="2"/>
</dbReference>
<proteinExistence type="predicted"/>
<keyword evidence="5" id="KW-0804">Transcription</keyword>
<dbReference type="InterPro" id="IPR035967">
    <property type="entry name" value="SWAP/Surp_sf"/>
</dbReference>
<dbReference type="PANTHER" id="PTHR13161">
    <property type="entry name" value="SPLICING FACTOR SUPPRESSOR OF WHITE APRICOT"/>
    <property type="match status" value="1"/>
</dbReference>
<dbReference type="Pfam" id="PF01805">
    <property type="entry name" value="Surp"/>
    <property type="match status" value="2"/>
</dbReference>
<gene>
    <name evidence="9" type="ORF">L1049_000116</name>
</gene>
<keyword evidence="10" id="KW-1185">Reference proteome</keyword>
<evidence type="ECO:0000256" key="6">
    <source>
        <dbReference type="ARBA" id="ARBA00023187"/>
    </source>
</evidence>
<evidence type="ECO:0000256" key="3">
    <source>
        <dbReference type="ARBA" id="ARBA00022884"/>
    </source>
</evidence>